<keyword evidence="3" id="KW-1185">Reference proteome</keyword>
<dbReference type="AlphaFoldDB" id="A0A3D9JRW4"/>
<evidence type="ECO:0000313" key="3">
    <source>
        <dbReference type="Proteomes" id="UP000256977"/>
    </source>
</evidence>
<dbReference type="InterPro" id="IPR001119">
    <property type="entry name" value="SLH_dom"/>
</dbReference>
<dbReference type="Proteomes" id="UP000256977">
    <property type="component" value="Unassembled WGS sequence"/>
</dbReference>
<reference evidence="2 3" key="1">
    <citation type="submission" date="2018-07" db="EMBL/GenBank/DDBJ databases">
        <title>Genomic Encyclopedia of Type Strains, Phase III (KMG-III): the genomes of soil and plant-associated and newly described type strains.</title>
        <authorList>
            <person name="Whitman W."/>
        </authorList>
    </citation>
    <scope>NUCLEOTIDE SEQUENCE [LARGE SCALE GENOMIC DNA]</scope>
    <source>
        <strain evidence="2 3">CECT 7287</strain>
    </source>
</reference>
<dbReference type="EMBL" id="QRDZ01000010">
    <property type="protein sequence ID" value="RED76871.1"/>
    <property type="molecule type" value="Genomic_DNA"/>
</dbReference>
<organism evidence="2 3">
    <name type="scientific">Cohnella phaseoli</name>
    <dbReference type="NCBI Taxonomy" id="456490"/>
    <lineage>
        <taxon>Bacteria</taxon>
        <taxon>Bacillati</taxon>
        <taxon>Bacillota</taxon>
        <taxon>Bacilli</taxon>
        <taxon>Bacillales</taxon>
        <taxon>Paenibacillaceae</taxon>
        <taxon>Cohnella</taxon>
    </lineage>
</organism>
<sequence>METGGRIRVWMRVAQAGIISGKGGGKFDPHNKATRAEALQIILNVLKLNPQLKARLDSLN</sequence>
<dbReference type="Pfam" id="PF00395">
    <property type="entry name" value="SLH"/>
    <property type="match status" value="1"/>
</dbReference>
<name>A0A3D9JRW4_9BACL</name>
<protein>
    <submittedName>
        <fullName evidence="2">S-layer family protein</fullName>
    </submittedName>
</protein>
<proteinExistence type="predicted"/>
<evidence type="ECO:0000313" key="2">
    <source>
        <dbReference type="EMBL" id="RED76871.1"/>
    </source>
</evidence>
<comment type="caution">
    <text evidence="2">The sequence shown here is derived from an EMBL/GenBank/DDBJ whole genome shotgun (WGS) entry which is preliminary data.</text>
</comment>
<dbReference type="PROSITE" id="PS51272">
    <property type="entry name" value="SLH"/>
    <property type="match status" value="1"/>
</dbReference>
<gene>
    <name evidence="2" type="ORF">DFP98_11090</name>
</gene>
<evidence type="ECO:0000259" key="1">
    <source>
        <dbReference type="PROSITE" id="PS51272"/>
    </source>
</evidence>
<accession>A0A3D9JRW4</accession>
<feature type="domain" description="SLH" evidence="1">
    <location>
        <begin position="1"/>
        <end position="56"/>
    </location>
</feature>